<dbReference type="AlphaFoldDB" id="J4H555"/>
<keyword evidence="3" id="KW-1185">Reference proteome</keyword>
<dbReference type="HOGENOM" id="CLU_003953_5_1_1"/>
<accession>J4H555</accession>
<evidence type="ECO:0000313" key="2">
    <source>
        <dbReference type="EMBL" id="CCM06149.1"/>
    </source>
</evidence>
<sequence length="751" mass="84689">MVTKCSRLWKRASHIVLDRSETENKSDKILCARCNTLKLRQILRKGVPEKKAIPIGSLLHVIASANKCSLCRLIAHSVRQAWLLDRDDFQNEDLSRVECALYAEPAGYVPPKNKFKALFMSPARRLIVQAEPCPPPIYSAQIAARTDMQPQIRLLGKDASKLRQDPAFHARRVRQSGVEIELVKMWMRICEEEHGSECEEVWWRDMESVLPKGMRVIDVVQMRLVNTPHKCRYVALSYLWGGPGDAYWTTRANLMQRQQDKGVDWTELPGTIADAIHLLQLLGERYLWVDALCIVQDDLDDQISQIKVMDQIYSNALLTVFAAGGMSAQASLPGLRSRRSSFNQHIEKIQGLHLAVSLTTLDEAITRSFWNTRGWTYQEYVLSRRRLWFTPEQVFFTCRRDTWCEDVAAESTSKDAVYATQHIYSLAGPLSFPTGYKPGSSDSYIDRYMRAVQEYTTRHLSYESDILNAFTAIMNIFSKGYETGRGDPGYTFCFGMPVSEIENALLWQPSGSTLLTRRINTRIATPSWSWTGWCGAVLYSVVGFKATYPEASQSLVHAWLLHDDDGMARQLNVRNPIQKEWLSNGREPAVRYNGVQGMLSMSLLDHELPGTLVFCTSSAYLCVEKVNDDPKGAAGKSSQGENVKYISPHYSIFSIRSQHTDSPNIRIGQIILPNSTCASDSLEFIVLSRATDGYDDAFDQSVLGADYYGSLLNVMAVIDIEGGVKERLGVGVIAEVAWLAVNTQEKTVRLR</sequence>
<dbReference type="InterPro" id="IPR010730">
    <property type="entry name" value="HET"/>
</dbReference>
<proteinExistence type="predicted"/>
<dbReference type="PANTHER" id="PTHR33112:SF12">
    <property type="entry name" value="HETEROKARYON INCOMPATIBILITY DOMAIN-CONTAINING PROTEIN"/>
    <property type="match status" value="1"/>
</dbReference>
<feature type="domain" description="Heterokaryon incompatibility" evidence="1">
    <location>
        <begin position="233"/>
        <end position="379"/>
    </location>
</feature>
<evidence type="ECO:0000259" key="1">
    <source>
        <dbReference type="Pfam" id="PF06985"/>
    </source>
</evidence>
<dbReference type="RefSeq" id="XP_012185432.1">
    <property type="nucleotide sequence ID" value="XM_012330042.1"/>
</dbReference>
<dbReference type="InParanoid" id="J4H555"/>
<dbReference type="Proteomes" id="UP000006352">
    <property type="component" value="Unassembled WGS sequence"/>
</dbReference>
<organism evidence="2 3">
    <name type="scientific">Fibroporia radiculosa</name>
    <dbReference type="NCBI Taxonomy" id="599839"/>
    <lineage>
        <taxon>Eukaryota</taxon>
        <taxon>Fungi</taxon>
        <taxon>Dikarya</taxon>
        <taxon>Basidiomycota</taxon>
        <taxon>Agaricomycotina</taxon>
        <taxon>Agaricomycetes</taxon>
        <taxon>Polyporales</taxon>
        <taxon>Fibroporiaceae</taxon>
        <taxon>Fibroporia</taxon>
    </lineage>
</organism>
<name>J4H555_9APHY</name>
<dbReference type="PANTHER" id="PTHR33112">
    <property type="entry name" value="DOMAIN PROTEIN, PUTATIVE-RELATED"/>
    <property type="match status" value="1"/>
</dbReference>
<evidence type="ECO:0000313" key="3">
    <source>
        <dbReference type="Proteomes" id="UP000006352"/>
    </source>
</evidence>
<gene>
    <name evidence="2" type="ORF">FIBRA_09622</name>
</gene>
<dbReference type="Pfam" id="PF06985">
    <property type="entry name" value="HET"/>
    <property type="match status" value="1"/>
</dbReference>
<dbReference type="STRING" id="599839.J4H555"/>
<dbReference type="GeneID" id="24102174"/>
<dbReference type="EMBL" id="HE797228">
    <property type="protein sequence ID" value="CCM06149.1"/>
    <property type="molecule type" value="Genomic_DNA"/>
</dbReference>
<protein>
    <recommendedName>
        <fullName evidence="1">Heterokaryon incompatibility domain-containing protein</fullName>
    </recommendedName>
</protein>
<dbReference type="OrthoDB" id="5303367at2759"/>
<reference evidence="2 3" key="1">
    <citation type="journal article" date="2012" name="Appl. Environ. Microbiol.">
        <title>Short-read sequencing for genomic analysis of the brown rot fungus Fibroporia radiculosa.</title>
        <authorList>
            <person name="Tang J.D."/>
            <person name="Perkins A.D."/>
            <person name="Sonstegard T.S."/>
            <person name="Schroeder S.G."/>
            <person name="Burgess S.C."/>
            <person name="Diehl S.V."/>
        </authorList>
    </citation>
    <scope>NUCLEOTIDE SEQUENCE [LARGE SCALE GENOMIC DNA]</scope>
    <source>
        <strain evidence="2 3">TFFH 294</strain>
    </source>
</reference>